<reference evidence="4 6" key="3">
    <citation type="submission" date="2020-02" db="EMBL/GenBank/DDBJ databases">
        <authorList>
            <person name="Kociolek L.K."/>
            <person name="Ozer E.A."/>
        </authorList>
    </citation>
    <scope>NUCLEOTIDE SEQUENCE [LARGE SCALE GENOMIC DNA]</scope>
    <source>
        <strain evidence="4 6">ATCC 14501</strain>
    </source>
</reference>
<accession>A0A099I7A8</accession>
<dbReference type="EMBL" id="CP048838">
    <property type="protein sequence ID" value="QJA01374.1"/>
    <property type="molecule type" value="Genomic_DNA"/>
</dbReference>
<gene>
    <name evidence="1" type="ORF">CIAN88_06760</name>
    <name evidence="4" type="ORF">G4D54_02550</name>
    <name evidence="3" type="ORF">GT664_19995</name>
    <name evidence="2" type="ORF">MKC95_12835</name>
</gene>
<dbReference type="EMBL" id="JAKTMA010000021">
    <property type="protein sequence ID" value="MCR0233656.1"/>
    <property type="molecule type" value="Genomic_DNA"/>
</dbReference>
<dbReference type="EMBL" id="JQIF01000031">
    <property type="protein sequence ID" value="KGJ53839.1"/>
    <property type="molecule type" value="Genomic_DNA"/>
</dbReference>
<evidence type="ECO:0000313" key="5">
    <source>
        <dbReference type="Proteomes" id="UP000030008"/>
    </source>
</evidence>
<evidence type="ECO:0000313" key="2">
    <source>
        <dbReference type="EMBL" id="MCR0233656.1"/>
    </source>
</evidence>
<evidence type="ECO:0000313" key="4">
    <source>
        <dbReference type="EMBL" id="QJA01374.1"/>
    </source>
</evidence>
<proteinExistence type="predicted"/>
<dbReference type="AlphaFoldDB" id="A0A099I7A8"/>
<evidence type="ECO:0000313" key="1">
    <source>
        <dbReference type="EMBL" id="KGJ53839.1"/>
    </source>
</evidence>
<sequence length="88" mass="10378">MQKLHEPRQRLYKKYVDVLTVMGKNEVLKPVAVLWDNGIKYEIDRVLQIRNKASSVGGCGLCYECVIQGQKRDLYFERTRWFLESTKP</sequence>
<evidence type="ECO:0000313" key="6">
    <source>
        <dbReference type="Proteomes" id="UP000503330"/>
    </source>
</evidence>
<reference evidence="1 5" key="1">
    <citation type="submission" date="2014-08" db="EMBL/GenBank/DDBJ databases">
        <title>Clostridium innocuum, an unnegligible vancomycin-resistant pathogen causing extra-intestinal infections.</title>
        <authorList>
            <person name="Feng Y."/>
            <person name="Chiu C.-H."/>
        </authorList>
    </citation>
    <scope>NUCLEOTIDE SEQUENCE [LARGE SCALE GENOMIC DNA]</scope>
    <source>
        <strain evidence="1 5">AN88</strain>
    </source>
</reference>
<dbReference type="Proteomes" id="UP000604383">
    <property type="component" value="Unassembled WGS sequence"/>
</dbReference>
<reference evidence="2" key="4">
    <citation type="journal article" date="2022" name="Clin. Infect. Dis.">
        <title>Association between Clostridium innocuum and antibiotic-associated diarrhea in adults and children: A cross-sectional study and comparative genomics analysis.</title>
        <authorList>
            <person name="Cherny K.E."/>
            <person name="Muscat E.B."/>
            <person name="Balaji A."/>
            <person name="Mukherjee J."/>
            <person name="Ozer E.A."/>
            <person name="Angarone M.P."/>
            <person name="Hauser A.R."/>
            <person name="Sichel J.S."/>
            <person name="Amponsah E."/>
            <person name="Kociolek L.K."/>
        </authorList>
    </citation>
    <scope>NUCLEOTIDE SEQUENCE</scope>
    <source>
        <strain evidence="2">NU1-AC-029v</strain>
    </source>
</reference>
<dbReference type="RefSeq" id="WP_002607174.1">
    <property type="nucleotide sequence ID" value="NZ_AP025565.1"/>
</dbReference>
<dbReference type="Proteomes" id="UP001203972">
    <property type="component" value="Unassembled WGS sequence"/>
</dbReference>
<dbReference type="Proteomes" id="UP000030008">
    <property type="component" value="Unassembled WGS sequence"/>
</dbReference>
<evidence type="ECO:0000313" key="3">
    <source>
        <dbReference type="EMBL" id="MZH57978.1"/>
    </source>
</evidence>
<organism evidence="1 5">
    <name type="scientific">Clostridium innocuum</name>
    <dbReference type="NCBI Taxonomy" id="1522"/>
    <lineage>
        <taxon>Bacteria</taxon>
        <taxon>Bacillati</taxon>
        <taxon>Bacillota</taxon>
        <taxon>Clostridia</taxon>
        <taxon>Eubacteriales</taxon>
        <taxon>Clostridiaceae</taxon>
        <taxon>Clostridium</taxon>
    </lineage>
</organism>
<protein>
    <submittedName>
        <fullName evidence="1">Uncharacterized protein</fullName>
    </submittedName>
</protein>
<dbReference type="GeneID" id="61924381"/>
<name>A0A099I7A8_CLOIN</name>
<dbReference type="EMBL" id="WWTN01000049">
    <property type="protein sequence ID" value="MZH57978.1"/>
    <property type="molecule type" value="Genomic_DNA"/>
</dbReference>
<reference evidence="3" key="2">
    <citation type="journal article" date="2019" name="Nat. Med.">
        <title>A library of human gut bacterial isolates paired with longitudinal multiomics data enables mechanistic microbiome research.</title>
        <authorList>
            <person name="Poyet M."/>
            <person name="Groussin M."/>
            <person name="Gibbons S.M."/>
            <person name="Avila-Pacheco J."/>
            <person name="Jiang X."/>
            <person name="Kearney S.M."/>
            <person name="Perrotta A.R."/>
            <person name="Berdy B."/>
            <person name="Zhao S."/>
            <person name="Lieberman T.D."/>
            <person name="Swanson P.K."/>
            <person name="Smith M."/>
            <person name="Roesemann S."/>
            <person name="Alexander J.E."/>
            <person name="Rich S.A."/>
            <person name="Livny J."/>
            <person name="Vlamakis H."/>
            <person name="Clish C."/>
            <person name="Bullock K."/>
            <person name="Deik A."/>
            <person name="Scott J."/>
            <person name="Pierce K.A."/>
            <person name="Xavier R.J."/>
            <person name="Alm E.J."/>
        </authorList>
    </citation>
    <scope>NUCLEOTIDE SEQUENCE</scope>
    <source>
        <strain evidence="3">BIOML-A12</strain>
    </source>
</reference>
<dbReference type="Proteomes" id="UP000503330">
    <property type="component" value="Chromosome"/>
</dbReference>